<dbReference type="InterPro" id="IPR009030">
    <property type="entry name" value="Growth_fac_rcpt_cys_sf"/>
</dbReference>
<evidence type="ECO:0000256" key="1">
    <source>
        <dbReference type="SAM" id="MobiDB-lite"/>
    </source>
</evidence>
<protein>
    <recommendedName>
        <fullName evidence="4">EGF-like domain-containing protein</fullName>
    </recommendedName>
</protein>
<evidence type="ECO:0000313" key="6">
    <source>
        <dbReference type="Proteomes" id="UP001162131"/>
    </source>
</evidence>
<feature type="domain" description="EGF-like" evidence="4">
    <location>
        <begin position="651"/>
        <end position="688"/>
    </location>
</feature>
<keyword evidence="2" id="KW-1133">Transmembrane helix</keyword>
<organism evidence="5 6">
    <name type="scientific">Blepharisma stoltei</name>
    <dbReference type="NCBI Taxonomy" id="1481888"/>
    <lineage>
        <taxon>Eukaryota</taxon>
        <taxon>Sar</taxon>
        <taxon>Alveolata</taxon>
        <taxon>Ciliophora</taxon>
        <taxon>Postciliodesmatophora</taxon>
        <taxon>Heterotrichea</taxon>
        <taxon>Heterotrichida</taxon>
        <taxon>Blepharismidae</taxon>
        <taxon>Blepharisma</taxon>
    </lineage>
</organism>
<feature type="compositionally biased region" description="Basic and acidic residues" evidence="1">
    <location>
        <begin position="1815"/>
        <end position="1825"/>
    </location>
</feature>
<feature type="compositionally biased region" description="Basic and acidic residues" evidence="1">
    <location>
        <begin position="1797"/>
        <end position="1806"/>
    </location>
</feature>
<feature type="transmembrane region" description="Helical" evidence="2">
    <location>
        <begin position="1747"/>
        <end position="1767"/>
    </location>
</feature>
<keyword evidence="6" id="KW-1185">Reference proteome</keyword>
<gene>
    <name evidence="5" type="ORF">BSTOLATCC_MIC26514</name>
</gene>
<evidence type="ECO:0000259" key="4">
    <source>
        <dbReference type="SMART" id="SM00181"/>
    </source>
</evidence>
<feature type="compositionally biased region" description="Polar residues" evidence="1">
    <location>
        <begin position="1782"/>
        <end position="1792"/>
    </location>
</feature>
<feature type="region of interest" description="Disordered" evidence="1">
    <location>
        <begin position="77"/>
        <end position="118"/>
    </location>
</feature>
<name>A0AAU9J176_9CILI</name>
<sequence length="2031" mass="218039">MANFFMFIPLIAFQLLYSDGREENIMIKDPQFDLYENTLRSMIQGGGEVNENEMKLGDIGDEITSKATQNLIEDATNNDNMENSAKIESKGDDRHTQKNSIIYSKDGQNKNNRRNSEEKDFEIAQNFNQVASYKNNINESERRLDPSACDPGKYQIDTGDCADCQHPCSTCSTVATDCDECDDSTHMTYDAGTKACTCTDTNASFDTASLKCVCNAGFFLNDQEVCTACTAPCSSCNSATFCTTCQDETHMTYDSAAGTCTCTDVKASFDTTTLKCVCNTGFYLNDQDTCTACTAPCSSCNSAAFCTACEDASHMTFDSAAGTCICADSHASFDAASLKCTCSTGFYLNDQDTCAACTAPCSSCSNSATFCTACEDSTHMTFDSAAGTCICTDSHASFDEASLKCTCSTGFYLNDQDTCTACTAPCSSCNSAAFCTACEDSTHMTFDSAAGACTCSDSNASFDEASLKCTCSTGFYLNDQGACTACTSPCSSCNSATFCTACEDSTHMTFDSAAGTCTCSDSNASFDTATLLCTCNTGFYSNDQNTCTACIAPCSSCLNSATSCTACEDSTHMTFDSNAGTCTCTDTNTSFDTTALLCACNTGFYLNDQDTCAACISPCSSCNSATACKGCIDGYYLDSTTCKACTNQCDNCSSAQICSSCVINADLDSSTKKCICKSGYAPDNGACSLCPASCVTCDSLTNCLTCKNNAAKGSNGICSCNSGFSLNTNNDCVATCNDLCTSCSISNGQNCTACITNAELTGSTCACTANSSYDSASKSCVCNSGYSLSYNKCISCKKYLAPADVLSAAYSPSYAFVTISFKVPIDTTIDSSCNKVLTYDTLQLMGSNPLCSWSDSKTLKIILGSGFSLRSSTINLDGTWIVKNSQDDCTNNYQPLSISISMPTTPSPVAKLSGPDSVSLSCNNDPLVYSAGKSTGSYGSILRYKWSSTISSLKTFLDAQSGSSISIDKSSISSSLTVTVQVTNVFGLTDSASQTTTISPQEVLTVSFDSGDTISMKASNSRNVKAWVTAVCGGSTSTISWKWSYTSGPVSAAASNLASSSNTQKLSISSNLLSPGGPYVFTATATQNNAGALVMGSASISITVASSPLFIQLSTGSGDINGNKDFTVNANGSKDPDDPDSKVPLGYKWTCSNHIDGTDCSVASFLSGQKDKSLTISKEKLTKGVKWDLTCTVSKDTRTASYTITLNILNIQANISVEIPTIFLKVNGQAKNQYSALVSADSGASTIWSQSSGSNVKIEPNNLSALSLSAGSLAEGMAYVFTLTVTSASVSCKTSVSISSNLGAACLDSQPSVSPDFGTALTTSFAISISNCYDRDGEDYPLLYTFKYSNNGSEKFNIGPTTEKTQVSYILPQGNNYISVHVCDQLHTCADYTYSKAIAVTAYTSRLLDSERLRTAYSSMILDPDNIPSTIISFCNSATIDSSLSTTMWSDLKSYVTSISTMTTTLLQNVLGAAYSLTKQPSLMTFDIYKELIDWLNNILKTFPSLIPSQSNINIILLIGENYLTYGNSTSFSSQSFEKYVLYINNFYTSWAIAATAEDLVTQSSMSGDQNTAKTMIYNDRNFPNSMLNTTRQYSKYGNLTYPESLDYSPTDIMNMRACFYHGFTNDLSGVAIFSFGQSGTYENYVLSQSPESYVPFSTPDSPFIIELPFSQNISEGAKWGCVYYNETSFKWTESDCEIVSVNYDAKTVKFKVYHFSMYKLAEINPIIPPPNDLDTSSSCGDNYAPIYILAVILFIGMILAPVMVAIDRNKPPSLLVDTSKEVLNNSPSHTPRLSPRHSEKEKSFQEEESAESIEPTRLDGETAKPRQVDLSRTVISEQVDGMTEIEVPKKEANRNLQILIEGHLALGVLYHCPSFSRLARLFTFVVVVIFELLLEGLLYFGFEDTDSGSEKSTQTLFDDYEGKYFGCMILALSIAVPVEIFMVVAFSIDRAKISKWSASAIALGIAILIGSIIGIIILSIDFCHKWSGYWAVSFLWGILIEVFIFETIFMIVRYFLIKSYSRVITVKPKV</sequence>
<feature type="compositionally biased region" description="Basic and acidic residues" evidence="1">
    <location>
        <begin position="85"/>
        <end position="96"/>
    </location>
</feature>
<accession>A0AAU9J176</accession>
<reference evidence="5" key="1">
    <citation type="submission" date="2021-09" db="EMBL/GenBank/DDBJ databases">
        <authorList>
            <consortium name="AG Swart"/>
            <person name="Singh M."/>
            <person name="Singh A."/>
            <person name="Seah K."/>
            <person name="Emmerich C."/>
        </authorList>
    </citation>
    <scope>NUCLEOTIDE SEQUENCE</scope>
    <source>
        <strain evidence="5">ATCC30299</strain>
    </source>
</reference>
<dbReference type="SUPFAM" id="SSF57184">
    <property type="entry name" value="Growth factor receptor domain"/>
    <property type="match status" value="5"/>
</dbReference>
<evidence type="ECO:0000256" key="2">
    <source>
        <dbReference type="SAM" id="Phobius"/>
    </source>
</evidence>
<feature type="transmembrane region" description="Helical" evidence="2">
    <location>
        <begin position="1989"/>
        <end position="2013"/>
    </location>
</feature>
<dbReference type="Proteomes" id="UP001162131">
    <property type="component" value="Unassembled WGS sequence"/>
</dbReference>
<feature type="domain" description="EGF-like" evidence="4">
    <location>
        <begin position="696"/>
        <end position="733"/>
    </location>
</feature>
<dbReference type="InterPro" id="IPR002859">
    <property type="entry name" value="PKD/REJ-like"/>
</dbReference>
<proteinExistence type="predicted"/>
<feature type="signal peptide" evidence="3">
    <location>
        <begin position="1"/>
        <end position="20"/>
    </location>
</feature>
<dbReference type="PANTHER" id="PTHR15332">
    <property type="entry name" value="PROPROTEIN CONVERTASE SUBTILISIN_KEXIN TYPE 5-LIKE"/>
    <property type="match status" value="1"/>
</dbReference>
<evidence type="ECO:0000256" key="3">
    <source>
        <dbReference type="SAM" id="SignalP"/>
    </source>
</evidence>
<dbReference type="SMART" id="SM00181">
    <property type="entry name" value="EGF"/>
    <property type="match status" value="6"/>
</dbReference>
<feature type="chain" id="PRO_5043908387" description="EGF-like domain-containing protein" evidence="3">
    <location>
        <begin position="21"/>
        <end position="2031"/>
    </location>
</feature>
<dbReference type="InterPro" id="IPR006212">
    <property type="entry name" value="Furin_repeat"/>
</dbReference>
<feature type="region of interest" description="Disordered" evidence="1">
    <location>
        <begin position="1778"/>
        <end position="1825"/>
    </location>
</feature>
<feature type="domain" description="EGF-like" evidence="4">
    <location>
        <begin position="742"/>
        <end position="794"/>
    </location>
</feature>
<comment type="caution">
    <text evidence="5">The sequence shown here is derived from an EMBL/GenBank/DDBJ whole genome shotgun (WGS) entry which is preliminary data.</text>
</comment>
<dbReference type="EMBL" id="CAJZBQ010000025">
    <property type="protein sequence ID" value="CAG9320600.1"/>
    <property type="molecule type" value="Genomic_DNA"/>
</dbReference>
<feature type="domain" description="EGF-like" evidence="4">
    <location>
        <begin position="614"/>
        <end position="643"/>
    </location>
</feature>
<keyword evidence="2" id="KW-0812">Transmembrane</keyword>
<feature type="domain" description="EGF-like" evidence="4">
    <location>
        <begin position="163"/>
        <end position="227"/>
    </location>
</feature>
<keyword evidence="2" id="KW-0472">Membrane</keyword>
<dbReference type="Pfam" id="PF02010">
    <property type="entry name" value="REJ"/>
    <property type="match status" value="1"/>
</dbReference>
<dbReference type="InterPro" id="IPR000742">
    <property type="entry name" value="EGF"/>
</dbReference>
<feature type="domain" description="EGF-like" evidence="4">
    <location>
        <begin position="232"/>
        <end position="291"/>
    </location>
</feature>
<feature type="transmembrane region" description="Helical" evidence="2">
    <location>
        <begin position="1961"/>
        <end position="1983"/>
    </location>
</feature>
<dbReference type="PANTHER" id="PTHR15332:SF175">
    <property type="entry name" value="PROPROTEIN CONVERTASE SUBTILISIN_KEXIN TYPE 5-LIKE"/>
    <property type="match status" value="1"/>
</dbReference>
<keyword evidence="3" id="KW-0732">Signal</keyword>
<feature type="transmembrane region" description="Helical" evidence="2">
    <location>
        <begin position="1923"/>
        <end position="1949"/>
    </location>
</feature>
<dbReference type="SMART" id="SM00261">
    <property type="entry name" value="FU"/>
    <property type="match status" value="9"/>
</dbReference>
<feature type="transmembrane region" description="Helical" evidence="2">
    <location>
        <begin position="1882"/>
        <end position="1903"/>
    </location>
</feature>
<evidence type="ECO:0000313" key="5">
    <source>
        <dbReference type="EMBL" id="CAG9320600.1"/>
    </source>
</evidence>